<keyword evidence="1" id="KW-0732">Signal</keyword>
<dbReference type="EMBL" id="JAUYZG010000020">
    <property type="protein sequence ID" value="KAK2876161.1"/>
    <property type="molecule type" value="Genomic_DNA"/>
</dbReference>
<gene>
    <name evidence="2" type="ORF">Q8A67_020257</name>
</gene>
<keyword evidence="3" id="KW-1185">Reference proteome</keyword>
<evidence type="ECO:0000256" key="1">
    <source>
        <dbReference type="SAM" id="SignalP"/>
    </source>
</evidence>
<sequence length="83" mass="9058">MCISATLYVRHWLHSLVGLAVVAKSLPVSQPAAELFSISMPGSCTSQVNEAGLCGFYRPPTCFQKAFCNNRIPQRNTWPALCA</sequence>
<evidence type="ECO:0008006" key="4">
    <source>
        <dbReference type="Google" id="ProtNLM"/>
    </source>
</evidence>
<evidence type="ECO:0000313" key="3">
    <source>
        <dbReference type="Proteomes" id="UP001187343"/>
    </source>
</evidence>
<proteinExistence type="predicted"/>
<protein>
    <recommendedName>
        <fullName evidence="4">Secreted protein</fullName>
    </recommendedName>
</protein>
<feature type="signal peptide" evidence="1">
    <location>
        <begin position="1"/>
        <end position="25"/>
    </location>
</feature>
<dbReference type="Proteomes" id="UP001187343">
    <property type="component" value="Unassembled WGS sequence"/>
</dbReference>
<evidence type="ECO:0000313" key="2">
    <source>
        <dbReference type="EMBL" id="KAK2876161.1"/>
    </source>
</evidence>
<reference evidence="2" key="1">
    <citation type="submission" date="2023-08" db="EMBL/GenBank/DDBJ databases">
        <title>Chromosome-level Genome Assembly of mud carp (Cirrhinus molitorella).</title>
        <authorList>
            <person name="Liu H."/>
        </authorList>
    </citation>
    <scope>NUCLEOTIDE SEQUENCE</scope>
    <source>
        <strain evidence="2">Prfri</strain>
        <tissue evidence="2">Muscle</tissue>
    </source>
</reference>
<name>A0AA88PBJ6_9TELE</name>
<feature type="chain" id="PRO_5041655177" description="Secreted protein" evidence="1">
    <location>
        <begin position="26"/>
        <end position="83"/>
    </location>
</feature>
<organism evidence="2 3">
    <name type="scientific">Cirrhinus molitorella</name>
    <name type="common">mud carp</name>
    <dbReference type="NCBI Taxonomy" id="172907"/>
    <lineage>
        <taxon>Eukaryota</taxon>
        <taxon>Metazoa</taxon>
        <taxon>Chordata</taxon>
        <taxon>Craniata</taxon>
        <taxon>Vertebrata</taxon>
        <taxon>Euteleostomi</taxon>
        <taxon>Actinopterygii</taxon>
        <taxon>Neopterygii</taxon>
        <taxon>Teleostei</taxon>
        <taxon>Ostariophysi</taxon>
        <taxon>Cypriniformes</taxon>
        <taxon>Cyprinidae</taxon>
        <taxon>Labeoninae</taxon>
        <taxon>Labeonini</taxon>
        <taxon>Cirrhinus</taxon>
    </lineage>
</organism>
<accession>A0AA88PBJ6</accession>
<comment type="caution">
    <text evidence="2">The sequence shown here is derived from an EMBL/GenBank/DDBJ whole genome shotgun (WGS) entry which is preliminary data.</text>
</comment>
<dbReference type="AlphaFoldDB" id="A0AA88PBJ6"/>